<dbReference type="InterPro" id="IPR036680">
    <property type="entry name" value="SPOR-like_sf"/>
</dbReference>
<proteinExistence type="predicted"/>
<comment type="caution">
    <text evidence="2">The sequence shown here is derived from an EMBL/GenBank/DDBJ whole genome shotgun (WGS) entry which is preliminary data.</text>
</comment>
<dbReference type="GO" id="GO:0042834">
    <property type="term" value="F:peptidoglycan binding"/>
    <property type="evidence" value="ECO:0007669"/>
    <property type="project" value="InterPro"/>
</dbReference>
<dbReference type="Proteomes" id="UP000189670">
    <property type="component" value="Unassembled WGS sequence"/>
</dbReference>
<dbReference type="SUPFAM" id="SSF110997">
    <property type="entry name" value="Sporulation related repeat"/>
    <property type="match status" value="1"/>
</dbReference>
<name>A0A1V1PGE9_9BACT</name>
<dbReference type="EMBL" id="ATBP01000039">
    <property type="protein sequence ID" value="ETR73765.1"/>
    <property type="molecule type" value="Genomic_DNA"/>
</dbReference>
<protein>
    <recommendedName>
        <fullName evidence="1">SPOR domain-containing protein</fullName>
    </recommendedName>
</protein>
<feature type="domain" description="SPOR" evidence="1">
    <location>
        <begin position="137"/>
        <end position="217"/>
    </location>
</feature>
<evidence type="ECO:0000313" key="3">
    <source>
        <dbReference type="Proteomes" id="UP000189670"/>
    </source>
</evidence>
<evidence type="ECO:0000313" key="2">
    <source>
        <dbReference type="EMBL" id="ETR73765.1"/>
    </source>
</evidence>
<dbReference type="Gene3D" id="3.30.70.1070">
    <property type="entry name" value="Sporulation related repeat"/>
    <property type="match status" value="1"/>
</dbReference>
<evidence type="ECO:0000259" key="1">
    <source>
        <dbReference type="PROSITE" id="PS51724"/>
    </source>
</evidence>
<organism evidence="2 3">
    <name type="scientific">Candidatus Magnetoglobus multicellularis str. Araruama</name>
    <dbReference type="NCBI Taxonomy" id="890399"/>
    <lineage>
        <taxon>Bacteria</taxon>
        <taxon>Pseudomonadati</taxon>
        <taxon>Thermodesulfobacteriota</taxon>
        <taxon>Desulfobacteria</taxon>
        <taxon>Desulfobacterales</taxon>
        <taxon>Desulfobacteraceae</taxon>
        <taxon>Candidatus Magnetoglobus</taxon>
    </lineage>
</organism>
<sequence>MKITQTHLLKKPFLTVFWLMHRFDRYLDVFLGICVGRDTCPIRFDNESIMTELAQLIESDVQKQQEYAKLVNSQEKKPEIEFFQALKKTSIDLMPHAQDNRPSQNLDRNVPEKQLITKRSTKKKTMGNFSISREKERDLSDCVTLQAAALKDPHAAIEMARRLKNMGFPAYTASINLPKKGLWHRVRVGTFTSVEQARQMKNRLQKNNINSIIVPFDQGDFNFANAKDRIAYPES</sequence>
<reference evidence="3" key="1">
    <citation type="submission" date="2012-11" db="EMBL/GenBank/DDBJ databases">
        <authorList>
            <person name="Lucero-Rivera Y.E."/>
            <person name="Tovar-Ramirez D."/>
        </authorList>
    </citation>
    <scope>NUCLEOTIDE SEQUENCE [LARGE SCALE GENOMIC DNA]</scope>
    <source>
        <strain evidence="3">Araruama</strain>
    </source>
</reference>
<dbReference type="AlphaFoldDB" id="A0A1V1PGE9"/>
<dbReference type="InterPro" id="IPR007730">
    <property type="entry name" value="SPOR-like_dom"/>
</dbReference>
<gene>
    <name evidence="2" type="ORF">OMM_00699</name>
</gene>
<dbReference type="PROSITE" id="PS51724">
    <property type="entry name" value="SPOR"/>
    <property type="match status" value="1"/>
</dbReference>
<dbReference type="Pfam" id="PF05036">
    <property type="entry name" value="SPOR"/>
    <property type="match status" value="1"/>
</dbReference>
<accession>A0A1V1PGE9</accession>